<dbReference type="GO" id="GO:0004601">
    <property type="term" value="F:peroxidase activity"/>
    <property type="evidence" value="ECO:0007669"/>
    <property type="project" value="UniProtKB-KW"/>
</dbReference>
<sequence length="312" mass="33454">MLGNNTRELFSEAAPSVGQNSLDVAALAGVAAVSSLAALEQNLIQTNNFLDRGTPESNPLHEFRITPEARAIDKSAWAIVSASLSMAAEMSLSPREGGLGLRNVLVSDTALSDQCPLQISCSDPGSRFRTADGSCNNLRNPVFGKSNTPAQRILPPTYDDGLVSFRTRGVDGGILPSVRNISSSIMIDIDKPDPVFTLSVMQWAQFMDHDFAHIPFPSLENGEGIDCCSRHGGEELHPRCAPIDVSGDPFYAQFGRSCMNFVRSMLAIGPGEACTFGFAEQLNQLTHWIDGSTVYGNNEDEAKALKASKTGS</sequence>
<evidence type="ECO:0000313" key="6">
    <source>
        <dbReference type="Proteomes" id="UP000770661"/>
    </source>
</evidence>
<protein>
    <submittedName>
        <fullName evidence="5">Chorion peroxidase</fullName>
    </submittedName>
</protein>
<reference evidence="5" key="1">
    <citation type="submission" date="2020-07" db="EMBL/GenBank/DDBJ databases">
        <title>The High-quality genome of the commercially important snow crab, Chionoecetes opilio.</title>
        <authorList>
            <person name="Jeong J.-H."/>
            <person name="Ryu S."/>
        </authorList>
    </citation>
    <scope>NUCLEOTIDE SEQUENCE</scope>
    <source>
        <strain evidence="5">MADBK_172401_WGS</strain>
        <tissue evidence="5">Digestive gland</tissue>
    </source>
</reference>
<evidence type="ECO:0000313" key="5">
    <source>
        <dbReference type="EMBL" id="KAG0729227.1"/>
    </source>
</evidence>
<organism evidence="5 6">
    <name type="scientific">Chionoecetes opilio</name>
    <name type="common">Atlantic snow crab</name>
    <name type="synonym">Cancer opilio</name>
    <dbReference type="NCBI Taxonomy" id="41210"/>
    <lineage>
        <taxon>Eukaryota</taxon>
        <taxon>Metazoa</taxon>
        <taxon>Ecdysozoa</taxon>
        <taxon>Arthropoda</taxon>
        <taxon>Crustacea</taxon>
        <taxon>Multicrustacea</taxon>
        <taxon>Malacostraca</taxon>
        <taxon>Eumalacostraca</taxon>
        <taxon>Eucarida</taxon>
        <taxon>Decapoda</taxon>
        <taxon>Pleocyemata</taxon>
        <taxon>Brachyura</taxon>
        <taxon>Eubrachyura</taxon>
        <taxon>Majoidea</taxon>
        <taxon>Majidae</taxon>
        <taxon>Chionoecetes</taxon>
    </lineage>
</organism>
<gene>
    <name evidence="5" type="primary">pxt_1</name>
    <name evidence="5" type="ORF">GWK47_003553</name>
</gene>
<dbReference type="PANTHER" id="PTHR11475">
    <property type="entry name" value="OXIDASE/PEROXIDASE"/>
    <property type="match status" value="1"/>
</dbReference>
<name>A0A8J5D4K6_CHIOP</name>
<evidence type="ECO:0000256" key="2">
    <source>
        <dbReference type="ARBA" id="ARBA00022525"/>
    </source>
</evidence>
<evidence type="ECO:0000256" key="4">
    <source>
        <dbReference type="ARBA" id="ARBA00023180"/>
    </source>
</evidence>
<dbReference type="SUPFAM" id="SSF48113">
    <property type="entry name" value="Heme-dependent peroxidases"/>
    <property type="match status" value="1"/>
</dbReference>
<dbReference type="Pfam" id="PF03098">
    <property type="entry name" value="An_peroxidase"/>
    <property type="match status" value="1"/>
</dbReference>
<dbReference type="Proteomes" id="UP000770661">
    <property type="component" value="Unassembled WGS sequence"/>
</dbReference>
<keyword evidence="3 5" id="KW-0560">Oxidoreductase</keyword>
<proteinExistence type="predicted"/>
<dbReference type="GO" id="GO:0006979">
    <property type="term" value="P:response to oxidative stress"/>
    <property type="evidence" value="ECO:0007669"/>
    <property type="project" value="InterPro"/>
</dbReference>
<dbReference type="Gene3D" id="1.10.640.10">
    <property type="entry name" value="Haem peroxidase domain superfamily, animal type"/>
    <property type="match status" value="1"/>
</dbReference>
<evidence type="ECO:0000256" key="1">
    <source>
        <dbReference type="ARBA" id="ARBA00004613"/>
    </source>
</evidence>
<dbReference type="AlphaFoldDB" id="A0A8J5D4K6"/>
<dbReference type="InterPro" id="IPR019791">
    <property type="entry name" value="Haem_peroxidase_animal"/>
</dbReference>
<dbReference type="InterPro" id="IPR037120">
    <property type="entry name" value="Haem_peroxidase_sf_animal"/>
</dbReference>
<comment type="caution">
    <text evidence="5">The sequence shown here is derived from an EMBL/GenBank/DDBJ whole genome shotgun (WGS) entry which is preliminary data.</text>
</comment>
<dbReference type="PANTHER" id="PTHR11475:SF4">
    <property type="entry name" value="CHORION PEROXIDASE"/>
    <property type="match status" value="1"/>
</dbReference>
<dbReference type="EMBL" id="JACEEZ010001437">
    <property type="protein sequence ID" value="KAG0729227.1"/>
    <property type="molecule type" value="Genomic_DNA"/>
</dbReference>
<keyword evidence="4" id="KW-0325">Glycoprotein</keyword>
<evidence type="ECO:0000256" key="3">
    <source>
        <dbReference type="ARBA" id="ARBA00022559"/>
    </source>
</evidence>
<dbReference type="InterPro" id="IPR010255">
    <property type="entry name" value="Haem_peroxidase_sf"/>
</dbReference>
<comment type="subcellular location">
    <subcellularLocation>
        <location evidence="1">Secreted</location>
    </subcellularLocation>
</comment>
<accession>A0A8J5D4K6</accession>
<keyword evidence="3 5" id="KW-0575">Peroxidase</keyword>
<keyword evidence="2" id="KW-0964">Secreted</keyword>
<dbReference type="OrthoDB" id="823504at2759"/>
<dbReference type="GO" id="GO:0005576">
    <property type="term" value="C:extracellular region"/>
    <property type="evidence" value="ECO:0007669"/>
    <property type="project" value="UniProtKB-SubCell"/>
</dbReference>
<dbReference type="GO" id="GO:0020037">
    <property type="term" value="F:heme binding"/>
    <property type="evidence" value="ECO:0007669"/>
    <property type="project" value="InterPro"/>
</dbReference>
<dbReference type="PROSITE" id="PS50292">
    <property type="entry name" value="PEROXIDASE_3"/>
    <property type="match status" value="1"/>
</dbReference>
<keyword evidence="6" id="KW-1185">Reference proteome</keyword>